<reference evidence="3 4" key="1">
    <citation type="submission" date="2018-09" db="EMBL/GenBank/DDBJ databases">
        <title>Draft genome sequences of Legionella taurinensis isolated from water samples.</title>
        <authorList>
            <person name="Chakeri A."/>
            <person name="Allerberger F."/>
            <person name="Kundi M."/>
            <person name="Ruppitsch W."/>
            <person name="Schmid D."/>
        </authorList>
    </citation>
    <scope>NUCLEOTIDE SEQUENCE [LARGE SCALE GENOMIC DNA]</scope>
    <source>
        <strain evidence="3 4">4570-18-6</strain>
    </source>
</reference>
<dbReference type="PROSITE" id="PS51833">
    <property type="entry name" value="HDOD"/>
    <property type="match status" value="1"/>
</dbReference>
<keyword evidence="1" id="KW-1133">Transmembrane helix</keyword>
<dbReference type="PANTHER" id="PTHR33525:SF4">
    <property type="entry name" value="CYCLIC DI-GMP PHOSPHODIESTERASE CDGJ"/>
    <property type="match status" value="1"/>
</dbReference>
<evidence type="ECO:0000259" key="2">
    <source>
        <dbReference type="PROSITE" id="PS51833"/>
    </source>
</evidence>
<proteinExistence type="predicted"/>
<sequence length="384" mass="42938">MEKKMIFIAILLMILVVIFYVGVKPQKRDRKSPLYRSSSLLPQEARLIIPSPELPVPTVIAPSPALTPPAELAAFHLITRSECHPEVVDNIIKMTQSMPRPHPLLKALTSNLDNPEKLYQVVKSDAEIAAKILRTVNSGGFYLTKKITHLNYAILYLGSNMVKNIALQCVMKANVQSSDKRLNQALKTIWTQGFLASSLALPLAKQLGLSHAAELGTRALLAYIGNLAIITYKPQLAYYLIENYSLFERTKIEQQELGLNASIVGSELAQAWQLPQEIVDGIRHHLLPLGVPPPHHPIGGDALRDCLVTYVCCRAAEMIINQGLNDVGELNLRDERFLELFYLSDYLNQADLQACLDLPQKQVFRSEVNKLIQKIERPVKAARK</sequence>
<keyword evidence="1" id="KW-0472">Membrane</keyword>
<comment type="caution">
    <text evidence="3">The sequence shown here is derived from an EMBL/GenBank/DDBJ whole genome shotgun (WGS) entry which is preliminary data.</text>
</comment>
<evidence type="ECO:0000313" key="4">
    <source>
        <dbReference type="Proteomes" id="UP000270757"/>
    </source>
</evidence>
<evidence type="ECO:0000256" key="1">
    <source>
        <dbReference type="SAM" id="Phobius"/>
    </source>
</evidence>
<dbReference type="AlphaFoldDB" id="A0A3A5L975"/>
<dbReference type="InterPro" id="IPR013976">
    <property type="entry name" value="HDOD"/>
</dbReference>
<dbReference type="PANTHER" id="PTHR33525">
    <property type="match status" value="1"/>
</dbReference>
<evidence type="ECO:0000313" key="3">
    <source>
        <dbReference type="EMBL" id="RJT48199.1"/>
    </source>
</evidence>
<dbReference type="EMBL" id="QZWB01000003">
    <property type="protein sequence ID" value="RJT48199.1"/>
    <property type="molecule type" value="Genomic_DNA"/>
</dbReference>
<gene>
    <name evidence="3" type="ORF">D6J04_03630</name>
</gene>
<accession>A0A3A5L975</accession>
<feature type="domain" description="HDOD" evidence="2">
    <location>
        <begin position="94"/>
        <end position="288"/>
    </location>
</feature>
<name>A0A3A5L975_9GAMM</name>
<organism evidence="3 4">
    <name type="scientific">Legionella taurinensis</name>
    <dbReference type="NCBI Taxonomy" id="70611"/>
    <lineage>
        <taxon>Bacteria</taxon>
        <taxon>Pseudomonadati</taxon>
        <taxon>Pseudomonadota</taxon>
        <taxon>Gammaproteobacteria</taxon>
        <taxon>Legionellales</taxon>
        <taxon>Legionellaceae</taxon>
        <taxon>Legionella</taxon>
    </lineage>
</organism>
<dbReference type="Gene3D" id="1.10.3210.10">
    <property type="entry name" value="Hypothetical protein af1432"/>
    <property type="match status" value="1"/>
</dbReference>
<dbReference type="SUPFAM" id="SSF109604">
    <property type="entry name" value="HD-domain/PDEase-like"/>
    <property type="match status" value="1"/>
</dbReference>
<feature type="transmembrane region" description="Helical" evidence="1">
    <location>
        <begin position="6"/>
        <end position="23"/>
    </location>
</feature>
<keyword evidence="1" id="KW-0812">Transmembrane</keyword>
<protein>
    <submittedName>
        <fullName evidence="3">HDOD domain-containing protein</fullName>
    </submittedName>
</protein>
<dbReference type="InterPro" id="IPR052340">
    <property type="entry name" value="RNase_Y/CdgJ"/>
</dbReference>
<dbReference type="Proteomes" id="UP000270757">
    <property type="component" value="Unassembled WGS sequence"/>
</dbReference>
<dbReference type="Pfam" id="PF08668">
    <property type="entry name" value="HDOD"/>
    <property type="match status" value="1"/>
</dbReference>